<reference evidence="1" key="2">
    <citation type="journal article" date="2015" name="Fish Shellfish Immunol.">
        <title>Early steps in the European eel (Anguilla anguilla)-Vibrio vulnificus interaction in the gills: Role of the RtxA13 toxin.</title>
        <authorList>
            <person name="Callol A."/>
            <person name="Pajuelo D."/>
            <person name="Ebbesson L."/>
            <person name="Teles M."/>
            <person name="MacKenzie S."/>
            <person name="Amaro C."/>
        </authorList>
    </citation>
    <scope>NUCLEOTIDE SEQUENCE</scope>
</reference>
<reference evidence="1" key="1">
    <citation type="submission" date="2014-11" db="EMBL/GenBank/DDBJ databases">
        <authorList>
            <person name="Amaro Gonzalez C."/>
        </authorList>
    </citation>
    <scope>NUCLEOTIDE SEQUENCE</scope>
</reference>
<accession>A0A0E9TXQ0</accession>
<name>A0A0E9TXQ0_ANGAN</name>
<evidence type="ECO:0000313" key="1">
    <source>
        <dbReference type="EMBL" id="JAH57523.1"/>
    </source>
</evidence>
<sequence length="32" mass="3359">MGLCLGSILADQNGAKICTVEAMTFICRSVNV</sequence>
<dbReference type="AlphaFoldDB" id="A0A0E9TXQ0"/>
<dbReference type="EMBL" id="GBXM01051054">
    <property type="protein sequence ID" value="JAH57523.1"/>
    <property type="molecule type" value="Transcribed_RNA"/>
</dbReference>
<proteinExistence type="predicted"/>
<protein>
    <submittedName>
        <fullName evidence="1">Uncharacterized protein</fullName>
    </submittedName>
</protein>
<organism evidence="1">
    <name type="scientific">Anguilla anguilla</name>
    <name type="common">European freshwater eel</name>
    <name type="synonym">Muraena anguilla</name>
    <dbReference type="NCBI Taxonomy" id="7936"/>
    <lineage>
        <taxon>Eukaryota</taxon>
        <taxon>Metazoa</taxon>
        <taxon>Chordata</taxon>
        <taxon>Craniata</taxon>
        <taxon>Vertebrata</taxon>
        <taxon>Euteleostomi</taxon>
        <taxon>Actinopterygii</taxon>
        <taxon>Neopterygii</taxon>
        <taxon>Teleostei</taxon>
        <taxon>Anguilliformes</taxon>
        <taxon>Anguillidae</taxon>
        <taxon>Anguilla</taxon>
    </lineage>
</organism>